<name>A0AAV7JEU4_9METZ</name>
<dbReference type="InterPro" id="IPR036397">
    <property type="entry name" value="RNaseH_sf"/>
</dbReference>
<evidence type="ECO:0000313" key="2">
    <source>
        <dbReference type="Proteomes" id="UP001165289"/>
    </source>
</evidence>
<dbReference type="Gene3D" id="3.30.420.10">
    <property type="entry name" value="Ribonuclease H-like superfamily/Ribonuclease H"/>
    <property type="match status" value="1"/>
</dbReference>
<gene>
    <name evidence="1" type="ORF">LOD99_8918</name>
</gene>
<reference evidence="1 2" key="1">
    <citation type="journal article" date="2023" name="BMC Biol.">
        <title>The compact genome of the sponge Oopsacas minuta (Hexactinellida) is lacking key metazoan core genes.</title>
        <authorList>
            <person name="Santini S."/>
            <person name="Schenkelaars Q."/>
            <person name="Jourda C."/>
            <person name="Duchesne M."/>
            <person name="Belahbib H."/>
            <person name="Rocher C."/>
            <person name="Selva M."/>
            <person name="Riesgo A."/>
            <person name="Vervoort M."/>
            <person name="Leys S.P."/>
            <person name="Kodjabachian L."/>
            <person name="Le Bivic A."/>
            <person name="Borchiellini C."/>
            <person name="Claverie J.M."/>
            <person name="Renard E."/>
        </authorList>
    </citation>
    <scope>NUCLEOTIDE SEQUENCE [LARGE SCALE GENOMIC DNA]</scope>
    <source>
        <strain evidence="1">SPO-2</strain>
    </source>
</reference>
<evidence type="ECO:0008006" key="3">
    <source>
        <dbReference type="Google" id="ProtNLM"/>
    </source>
</evidence>
<accession>A0AAV7JEU4</accession>
<proteinExistence type="predicted"/>
<evidence type="ECO:0000313" key="1">
    <source>
        <dbReference type="EMBL" id="KAI6647081.1"/>
    </source>
</evidence>
<dbReference type="GO" id="GO:0003676">
    <property type="term" value="F:nucleic acid binding"/>
    <property type="evidence" value="ECO:0007669"/>
    <property type="project" value="InterPro"/>
</dbReference>
<dbReference type="EMBL" id="JAKMXF010000346">
    <property type="protein sequence ID" value="KAI6647081.1"/>
    <property type="molecule type" value="Genomic_DNA"/>
</dbReference>
<comment type="caution">
    <text evidence="1">The sequence shown here is derived from an EMBL/GenBank/DDBJ whole genome shotgun (WGS) entry which is preliminary data.</text>
</comment>
<organism evidence="1 2">
    <name type="scientific">Oopsacas minuta</name>
    <dbReference type="NCBI Taxonomy" id="111878"/>
    <lineage>
        <taxon>Eukaryota</taxon>
        <taxon>Metazoa</taxon>
        <taxon>Porifera</taxon>
        <taxon>Hexactinellida</taxon>
        <taxon>Hexasterophora</taxon>
        <taxon>Lyssacinosida</taxon>
        <taxon>Leucopsacidae</taxon>
        <taxon>Oopsacas</taxon>
    </lineage>
</organism>
<sequence length="292" mass="33584">MPRSGRPKSITTPRMKKLVRDRIRRNPLRSMRKMAAEVHISKGSMQNLVKNELDFRSYKRKTVHFLSETIKLKRLSRSKGLLTRLEIENLDRFLFSDEKLFSIEQATNKQNDRILAPNSSSIPEDVLYVARTQKPRSIMVWAGISANGRTPLIFIPEGVKINAATYRQLILEPVIKHSSRNIFRNQPFVFQQDGAPAHTANITQKWLHENISGFLSKEEWPPSSPDLNPMDFSIWAILEAKACAKSHNNLDSLKRSLVKEWEKIPQEVLRAAVESFPTRLRSVVKNKGGYIE</sequence>
<keyword evidence="2" id="KW-1185">Reference proteome</keyword>
<dbReference type="Proteomes" id="UP001165289">
    <property type="component" value="Unassembled WGS sequence"/>
</dbReference>
<dbReference type="PANTHER" id="PTHR46068:SF1">
    <property type="entry name" value="TRANSPOSASE IS30-LIKE HTH DOMAIN-CONTAINING PROTEIN"/>
    <property type="match status" value="1"/>
</dbReference>
<dbReference type="PANTHER" id="PTHR46068">
    <property type="entry name" value="PROTEIN CBG27172"/>
    <property type="match status" value="1"/>
</dbReference>
<dbReference type="AlphaFoldDB" id="A0AAV7JEU4"/>
<protein>
    <recommendedName>
        <fullName evidence="3">Transposase</fullName>
    </recommendedName>
</protein>